<dbReference type="GO" id="GO:0017168">
    <property type="term" value="F:5-oxoprolinase (ATP-hydrolyzing) activity"/>
    <property type="evidence" value="ECO:0007669"/>
    <property type="project" value="TreeGrafter"/>
</dbReference>
<feature type="domain" description="Hydantoinase B/oxoprolinase" evidence="1">
    <location>
        <begin position="5"/>
        <end position="524"/>
    </location>
</feature>
<accession>A0A9X9WR29</accession>
<dbReference type="InterPro" id="IPR003692">
    <property type="entry name" value="Hydantoinase_B"/>
</dbReference>
<dbReference type="GO" id="GO:0005829">
    <property type="term" value="C:cytosol"/>
    <property type="evidence" value="ECO:0007669"/>
    <property type="project" value="TreeGrafter"/>
</dbReference>
<dbReference type="Proteomes" id="UP001138751">
    <property type="component" value="Unassembled WGS sequence"/>
</dbReference>
<evidence type="ECO:0000313" key="2">
    <source>
        <dbReference type="EMBL" id="MBR0669608.1"/>
    </source>
</evidence>
<dbReference type="Pfam" id="PF02538">
    <property type="entry name" value="Hydantoinase_B"/>
    <property type="match status" value="1"/>
</dbReference>
<dbReference type="GO" id="GO:0006749">
    <property type="term" value="P:glutathione metabolic process"/>
    <property type="evidence" value="ECO:0007669"/>
    <property type="project" value="TreeGrafter"/>
</dbReference>
<name>A0A9X9WR29_9PROT</name>
<dbReference type="AlphaFoldDB" id="A0A9X9WR29"/>
<proteinExistence type="predicted"/>
<sequence length="529" mass="56350">MVAPDPFQLEVLRHALTAIAEEMSFVVMRAARSPLLREAGDLSSALTDARGQLVAQGRDIPVHLGVMSFTVGAFLQRVPAERLRPGDVWFTNLPEMGGNHLPDVKAIRPIFAEGRLVAFAVSLAHWADIGGGWPGSYLASATESFQEGLRIPPLRVVTADGVDEEKLAVIMHNVRGPMEREGDLLAQVAATRAADQRLLALCAAHGTATIEAAMDALHDRSESAMRAAIASLPQGVFEGEDFLDDDGPGGAPAAVRVRITVEGERATFDFSATDDALAGPLNTTPYVTAAAVYYAMKAIAGPEIQPNGGCYRPLMITTRPGSLLQPPPEKPLVGGNHETSQRAVDAIFRAFEKAIPERLSAGGSTTAGLLIFGGAGRDGAWKTLYEPHGGGEGARFNRSGSAATRVHLTNTNNTPAEVVEAEFPIRIGYQALRRGSGGAGRFRGGDGIVREYILLAEEMSLTTMFERRVIPPYGMAGGKPGAPFKCLLKRRDESEEELRGKANLTVRKGDRVILHTSGGGGYGDVAERE</sequence>
<evidence type="ECO:0000259" key="1">
    <source>
        <dbReference type="Pfam" id="PF02538"/>
    </source>
</evidence>
<dbReference type="InterPro" id="IPR045079">
    <property type="entry name" value="Oxoprolinase-like"/>
</dbReference>
<comment type="caution">
    <text evidence="2">The sequence shown here is derived from an EMBL/GenBank/DDBJ whole genome shotgun (WGS) entry which is preliminary data.</text>
</comment>
<dbReference type="PANTHER" id="PTHR11365">
    <property type="entry name" value="5-OXOPROLINASE RELATED"/>
    <property type="match status" value="1"/>
</dbReference>
<gene>
    <name evidence="2" type="ORF">GXW76_00360</name>
</gene>
<dbReference type="PANTHER" id="PTHR11365:SF23">
    <property type="entry name" value="HYPOTHETICAL 5-OXOPROLINASE (EUROFUNG)-RELATED"/>
    <property type="match status" value="1"/>
</dbReference>
<reference evidence="2" key="1">
    <citation type="submission" date="2020-01" db="EMBL/GenBank/DDBJ databases">
        <authorList>
            <person name="Rat A."/>
        </authorList>
    </citation>
    <scope>NUCLEOTIDE SEQUENCE</scope>
    <source>
        <strain evidence="2">LMG 31231</strain>
    </source>
</reference>
<reference evidence="2" key="2">
    <citation type="journal article" date="2021" name="Syst. Appl. Microbiol.">
        <title>Roseomonas hellenica sp. nov., isolated from roots of wild-growing Alkanna tinctoria.</title>
        <authorList>
            <person name="Rat A."/>
            <person name="Naranjo H.D."/>
            <person name="Lebbe L."/>
            <person name="Cnockaert M."/>
            <person name="Krigas N."/>
            <person name="Grigoriadou K."/>
            <person name="Maloupa E."/>
            <person name="Willems A."/>
        </authorList>
    </citation>
    <scope>NUCLEOTIDE SEQUENCE</scope>
    <source>
        <strain evidence="2">LMG 31231</strain>
    </source>
</reference>
<dbReference type="RefSeq" id="WP_211859923.1">
    <property type="nucleotide sequence ID" value="NZ_JAAEDM010000001.1"/>
</dbReference>
<protein>
    <submittedName>
        <fullName evidence="2">Hydantoinase B/oxoprolinase family protein</fullName>
    </submittedName>
</protein>
<keyword evidence="3" id="KW-1185">Reference proteome</keyword>
<evidence type="ECO:0000313" key="3">
    <source>
        <dbReference type="Proteomes" id="UP001138751"/>
    </source>
</evidence>
<organism evidence="2 3">
    <name type="scientific">Neoroseomonas soli</name>
    <dbReference type="NCBI Taxonomy" id="1081025"/>
    <lineage>
        <taxon>Bacteria</taxon>
        <taxon>Pseudomonadati</taxon>
        <taxon>Pseudomonadota</taxon>
        <taxon>Alphaproteobacteria</taxon>
        <taxon>Acetobacterales</taxon>
        <taxon>Acetobacteraceae</taxon>
        <taxon>Neoroseomonas</taxon>
    </lineage>
</organism>
<dbReference type="EMBL" id="JAAEDM010000001">
    <property type="protein sequence ID" value="MBR0669608.1"/>
    <property type="molecule type" value="Genomic_DNA"/>
</dbReference>